<comment type="caution">
    <text evidence="4">The sequence shown here is derived from an EMBL/GenBank/DDBJ whole genome shotgun (WGS) entry which is preliminary data.</text>
</comment>
<dbReference type="Pfam" id="PF01041">
    <property type="entry name" value="DegT_DnrJ_EryC1"/>
    <property type="match status" value="1"/>
</dbReference>
<dbReference type="PANTHER" id="PTHR30244:SF34">
    <property type="entry name" value="DTDP-4-AMINO-4,6-DIDEOXYGALACTOSE TRANSAMINASE"/>
    <property type="match status" value="1"/>
</dbReference>
<dbReference type="InterPro" id="IPR012749">
    <property type="entry name" value="WecE-like"/>
</dbReference>
<feature type="active site" description="Proton acceptor" evidence="1">
    <location>
        <position position="185"/>
    </location>
</feature>
<dbReference type="GO" id="GO:0019180">
    <property type="term" value="F:dTDP-4-amino-4,6-dideoxygalactose transaminase activity"/>
    <property type="evidence" value="ECO:0007669"/>
    <property type="project" value="TreeGrafter"/>
</dbReference>
<dbReference type="AlphaFoldDB" id="A0A2T1LUT9"/>
<dbReference type="NCBIfam" id="NF008687">
    <property type="entry name" value="PRK11706.1"/>
    <property type="match status" value="1"/>
</dbReference>
<keyword evidence="2 3" id="KW-0663">Pyridoxal phosphate</keyword>
<dbReference type="CDD" id="cd00616">
    <property type="entry name" value="AHBA_syn"/>
    <property type="match status" value="1"/>
</dbReference>
<proteinExistence type="inferred from homology"/>
<gene>
    <name evidence="4" type="ORF">C7H19_16560</name>
</gene>
<evidence type="ECO:0000313" key="4">
    <source>
        <dbReference type="EMBL" id="PSF35394.1"/>
    </source>
</evidence>
<reference evidence="4 5" key="1">
    <citation type="submission" date="2018-03" db="EMBL/GenBank/DDBJ databases">
        <title>The ancient ancestry and fast evolution of plastids.</title>
        <authorList>
            <person name="Moore K.R."/>
            <person name="Magnabosco C."/>
            <person name="Momper L."/>
            <person name="Gold D.A."/>
            <person name="Bosak T."/>
            <person name="Fournier G.P."/>
        </authorList>
    </citation>
    <scope>NUCLEOTIDE SEQUENCE [LARGE SCALE GENOMIC DNA]</scope>
    <source>
        <strain evidence="4 5">CCALA 016</strain>
    </source>
</reference>
<dbReference type="RefSeq" id="WP_106458034.1">
    <property type="nucleotide sequence ID" value="NZ_PXOH01000020.1"/>
</dbReference>
<evidence type="ECO:0000256" key="2">
    <source>
        <dbReference type="PIRSR" id="PIRSR000390-2"/>
    </source>
</evidence>
<dbReference type="InterPro" id="IPR015421">
    <property type="entry name" value="PyrdxlP-dep_Trfase_major"/>
</dbReference>
<dbReference type="PIRSF" id="PIRSF000390">
    <property type="entry name" value="PLP_StrS"/>
    <property type="match status" value="1"/>
</dbReference>
<sequence length="379" mass="42678">MNLIKIPFNQSFVTGKELDYLQQAITKGQLSGQGEFTHKCQTWLEKNIGTHQALLTHSCTAALEMAALLIDIQSGDEIIMPSYTFVSTANAFVLRGGIPVFVDIRSDTLNLDETKLENAINSKTKAIIPVHYAGVSCEMQTIMEIAKHYNLWVIEDAAQGISATYKNQALGSIGHLGALSFHNTKNISAGEGGALFINKPELINQARILLEKGTNRFQFLQGEVDKYTWVNLGSSYLPSELIAAFLLAQLESVEQILKKRLYIWNQYHQALAELENKSLVRRPIIPLECGHNAHIYYILLPNLNIRNKLIDFLKNQEIYAVFHYIPLHSSPAGKRYGYAVENLTITDDISSRLLRLPIYPSLKNEDIKRIIEAILDFFN</sequence>
<evidence type="ECO:0000256" key="3">
    <source>
        <dbReference type="RuleBase" id="RU004508"/>
    </source>
</evidence>
<keyword evidence="5" id="KW-1185">Reference proteome</keyword>
<dbReference type="OrthoDB" id="9810913at2"/>
<dbReference type="GO" id="GO:0000271">
    <property type="term" value="P:polysaccharide biosynthetic process"/>
    <property type="evidence" value="ECO:0007669"/>
    <property type="project" value="TreeGrafter"/>
</dbReference>
<reference evidence="4 5" key="2">
    <citation type="submission" date="2018-03" db="EMBL/GenBank/DDBJ databases">
        <authorList>
            <person name="Keele B.F."/>
        </authorList>
    </citation>
    <scope>NUCLEOTIDE SEQUENCE [LARGE SCALE GENOMIC DNA]</scope>
    <source>
        <strain evidence="4 5">CCALA 016</strain>
    </source>
</reference>
<dbReference type="InterPro" id="IPR000653">
    <property type="entry name" value="DegT/StrS_aminotransferase"/>
</dbReference>
<comment type="similarity">
    <text evidence="3">Belongs to the DegT/DnrJ/EryC1 family.</text>
</comment>
<dbReference type="Proteomes" id="UP000239001">
    <property type="component" value="Unassembled WGS sequence"/>
</dbReference>
<dbReference type="Gene3D" id="3.40.640.10">
    <property type="entry name" value="Type I PLP-dependent aspartate aminotransferase-like (Major domain)"/>
    <property type="match status" value="1"/>
</dbReference>
<dbReference type="EMBL" id="PXOH01000020">
    <property type="protein sequence ID" value="PSF35394.1"/>
    <property type="molecule type" value="Genomic_DNA"/>
</dbReference>
<evidence type="ECO:0000313" key="5">
    <source>
        <dbReference type="Proteomes" id="UP000239001"/>
    </source>
</evidence>
<dbReference type="InterPro" id="IPR015424">
    <property type="entry name" value="PyrdxlP-dep_Trfase"/>
</dbReference>
<organism evidence="4 5">
    <name type="scientific">Aphanothece hegewaldii CCALA 016</name>
    <dbReference type="NCBI Taxonomy" id="2107694"/>
    <lineage>
        <taxon>Bacteria</taxon>
        <taxon>Bacillati</taxon>
        <taxon>Cyanobacteriota</taxon>
        <taxon>Cyanophyceae</taxon>
        <taxon>Oscillatoriophycideae</taxon>
        <taxon>Chroococcales</taxon>
        <taxon>Aphanothecaceae</taxon>
        <taxon>Aphanothece</taxon>
    </lineage>
</organism>
<dbReference type="PANTHER" id="PTHR30244">
    <property type="entry name" value="TRANSAMINASE"/>
    <property type="match status" value="1"/>
</dbReference>
<accession>A0A2T1LUT9</accession>
<dbReference type="GO" id="GO:0030170">
    <property type="term" value="F:pyridoxal phosphate binding"/>
    <property type="evidence" value="ECO:0007669"/>
    <property type="project" value="TreeGrafter"/>
</dbReference>
<name>A0A2T1LUT9_9CHRO</name>
<dbReference type="NCBIfam" id="TIGR02379">
    <property type="entry name" value="ECA_wecE"/>
    <property type="match status" value="1"/>
</dbReference>
<protein>
    <submittedName>
        <fullName evidence="4">dTDP-4-amino-4,6-dideoxygalactose transaminase</fullName>
    </submittedName>
</protein>
<feature type="modified residue" description="N6-(pyridoxal phosphate)lysine" evidence="2">
    <location>
        <position position="185"/>
    </location>
</feature>
<evidence type="ECO:0000256" key="1">
    <source>
        <dbReference type="PIRSR" id="PIRSR000390-1"/>
    </source>
</evidence>
<dbReference type="SUPFAM" id="SSF53383">
    <property type="entry name" value="PLP-dependent transferases"/>
    <property type="match status" value="1"/>
</dbReference>
<dbReference type="FunFam" id="3.40.640.10:FF:000037">
    <property type="entry name" value="dTDP-4-amino-4,6-dideoxygalactose transaminase"/>
    <property type="match status" value="1"/>
</dbReference>